<dbReference type="Proteomes" id="UP000434052">
    <property type="component" value="Unassembled WGS sequence"/>
</dbReference>
<dbReference type="PANTHER" id="PTHR23028">
    <property type="entry name" value="ACETYLTRANSFERASE"/>
    <property type="match status" value="1"/>
</dbReference>
<organism evidence="3 4">
    <name type="scientific">Oceanidesulfovibrio marinus</name>
    <dbReference type="NCBI Taxonomy" id="370038"/>
    <lineage>
        <taxon>Bacteria</taxon>
        <taxon>Pseudomonadati</taxon>
        <taxon>Thermodesulfobacteriota</taxon>
        <taxon>Desulfovibrionia</taxon>
        <taxon>Desulfovibrionales</taxon>
        <taxon>Desulfovibrionaceae</taxon>
        <taxon>Oceanidesulfovibrio</taxon>
    </lineage>
</organism>
<feature type="transmembrane region" description="Helical" evidence="1">
    <location>
        <begin position="312"/>
        <end position="334"/>
    </location>
</feature>
<dbReference type="GO" id="GO:0016747">
    <property type="term" value="F:acyltransferase activity, transferring groups other than amino-acyl groups"/>
    <property type="evidence" value="ECO:0007669"/>
    <property type="project" value="InterPro"/>
</dbReference>
<keyword evidence="1" id="KW-0472">Membrane</keyword>
<evidence type="ECO:0000313" key="4">
    <source>
        <dbReference type="Proteomes" id="UP000434052"/>
    </source>
</evidence>
<dbReference type="InterPro" id="IPR002656">
    <property type="entry name" value="Acyl_transf_3_dom"/>
</dbReference>
<dbReference type="AlphaFoldDB" id="A0A6P1ZJM0"/>
<sequence>MLTQADSYTGSRCHVSTNRELTSYLKGIAILCVVSGHFSQRFMPAELPTYGNHLIAVFFLLSGFGLYHSLKKSDAFCEPLFQFYLKRFLRIFPLYWVSFFIDLGFDSTATFSRDMVYDFFLINFTDPPRVWFLHALIPCYVFAPAVYNLIRKYGLRSLYIFIGVFTALNIIMPAMDAPDVRCWIYRDIYFSEYFLFCVGMLFPLLKEAVMPSQNRIYLALLFIVMMISAALTTEINYFPDVQLDIKTAISIIFIFTTTAFVYLFIFNSTLTLPFKKTLCKIGAYTYSIYLFEGMFATALYDLNIISGKYLVNGLIFAVFFPLFFMFCVFIENLFSNGYILARRVFISRPAVSIQK</sequence>
<feature type="transmembrane region" description="Helical" evidence="1">
    <location>
        <begin position="278"/>
        <end position="300"/>
    </location>
</feature>
<keyword evidence="1" id="KW-1133">Transmembrane helix</keyword>
<name>A0A6P1ZJM0_9BACT</name>
<feature type="transmembrane region" description="Helical" evidence="1">
    <location>
        <begin position="21"/>
        <end position="38"/>
    </location>
</feature>
<dbReference type="EMBL" id="QMIF01000003">
    <property type="protein sequence ID" value="TVM35191.1"/>
    <property type="molecule type" value="Genomic_DNA"/>
</dbReference>
<evidence type="ECO:0000313" key="3">
    <source>
        <dbReference type="EMBL" id="TVM35191.1"/>
    </source>
</evidence>
<feature type="transmembrane region" description="Helical" evidence="1">
    <location>
        <begin position="50"/>
        <end position="70"/>
    </location>
</feature>
<dbReference type="GO" id="GO:0000271">
    <property type="term" value="P:polysaccharide biosynthetic process"/>
    <property type="evidence" value="ECO:0007669"/>
    <property type="project" value="TreeGrafter"/>
</dbReference>
<feature type="transmembrane region" description="Helical" evidence="1">
    <location>
        <begin position="245"/>
        <end position="266"/>
    </location>
</feature>
<dbReference type="InterPro" id="IPR050879">
    <property type="entry name" value="Acyltransferase_3"/>
</dbReference>
<proteinExistence type="predicted"/>
<feature type="transmembrane region" description="Helical" evidence="1">
    <location>
        <begin position="91"/>
        <end position="111"/>
    </location>
</feature>
<accession>A0A6P1ZJM0</accession>
<dbReference type="GO" id="GO:0016020">
    <property type="term" value="C:membrane"/>
    <property type="evidence" value="ECO:0007669"/>
    <property type="project" value="TreeGrafter"/>
</dbReference>
<comment type="caution">
    <text evidence="3">The sequence shown here is derived from an EMBL/GenBank/DDBJ whole genome shotgun (WGS) entry which is preliminary data.</text>
</comment>
<dbReference type="Pfam" id="PF01757">
    <property type="entry name" value="Acyl_transf_3"/>
    <property type="match status" value="1"/>
</dbReference>
<reference evidence="3 4" key="1">
    <citation type="submission" date="2018-06" db="EMBL/GenBank/DDBJ databases">
        <title>Complete genome of Desulfovibrio marinus P48SEP.</title>
        <authorList>
            <person name="Crispim J.S."/>
            <person name="Vidigal P.M.P."/>
            <person name="Silva L.C.F."/>
            <person name="Araujo L.C."/>
            <person name="Laguardia C.N."/>
            <person name="Dias R.S."/>
            <person name="Sousa M.P."/>
            <person name="Paula S.O."/>
            <person name="Silva C."/>
        </authorList>
    </citation>
    <scope>NUCLEOTIDE SEQUENCE [LARGE SCALE GENOMIC DNA]</scope>
    <source>
        <strain evidence="3 4">P48SEP</strain>
    </source>
</reference>
<gene>
    <name evidence="3" type="ORF">DQK91_07305</name>
</gene>
<feature type="domain" description="Acyltransferase 3" evidence="2">
    <location>
        <begin position="24"/>
        <end position="330"/>
    </location>
</feature>
<feature type="transmembrane region" description="Helical" evidence="1">
    <location>
        <begin position="157"/>
        <end position="175"/>
    </location>
</feature>
<feature type="transmembrane region" description="Helical" evidence="1">
    <location>
        <begin position="187"/>
        <end position="205"/>
    </location>
</feature>
<evidence type="ECO:0000259" key="2">
    <source>
        <dbReference type="Pfam" id="PF01757"/>
    </source>
</evidence>
<feature type="transmembrane region" description="Helical" evidence="1">
    <location>
        <begin position="131"/>
        <end position="150"/>
    </location>
</feature>
<keyword evidence="1" id="KW-0812">Transmembrane</keyword>
<dbReference type="PANTHER" id="PTHR23028:SF53">
    <property type="entry name" value="ACYL_TRANSF_3 DOMAIN-CONTAINING PROTEIN"/>
    <property type="match status" value="1"/>
</dbReference>
<protein>
    <recommendedName>
        <fullName evidence="2">Acyltransferase 3 domain-containing protein</fullName>
    </recommendedName>
</protein>
<feature type="transmembrane region" description="Helical" evidence="1">
    <location>
        <begin position="217"/>
        <end position="239"/>
    </location>
</feature>
<evidence type="ECO:0000256" key="1">
    <source>
        <dbReference type="SAM" id="Phobius"/>
    </source>
</evidence>
<dbReference type="OrthoDB" id="5460120at2"/>